<keyword evidence="2" id="KW-1185">Reference proteome</keyword>
<protein>
    <recommendedName>
        <fullName evidence="3">HNH endonuclease</fullName>
    </recommendedName>
</protein>
<comment type="caution">
    <text evidence="1">The sequence shown here is derived from an EMBL/GenBank/DDBJ whole genome shotgun (WGS) entry which is preliminary data.</text>
</comment>
<accession>A0A4Y8VH15</accession>
<dbReference type="RefSeq" id="WP_134843757.1">
    <property type="nucleotide sequence ID" value="NZ_SGVY01000027.1"/>
</dbReference>
<evidence type="ECO:0000313" key="2">
    <source>
        <dbReference type="Proteomes" id="UP000297872"/>
    </source>
</evidence>
<gene>
    <name evidence="1" type="ORF">EXN75_10400</name>
</gene>
<dbReference type="AlphaFoldDB" id="A0A4Y8VH15"/>
<name>A0A4Y8VH15_9BACT</name>
<proteinExistence type="predicted"/>
<dbReference type="GeneID" id="302995691"/>
<sequence>MAQFTDELINKIWEKGRKDPKYHPDFVRKDACGAWIIKGKYNDRDSIYGWEVDHIYPESKLKELGVPQELIDNIANLRPLNWKNNVSKSVDYPHYQAKMKADVVNDSEGKAEDFNVECADEKEINANVQHRIEELFKGYRL</sequence>
<evidence type="ECO:0000313" key="1">
    <source>
        <dbReference type="EMBL" id="TFH79234.1"/>
    </source>
</evidence>
<evidence type="ECO:0008006" key="3">
    <source>
        <dbReference type="Google" id="ProtNLM"/>
    </source>
</evidence>
<organism evidence="1 2">
    <name type="scientific">Segatella hominis</name>
    <dbReference type="NCBI Taxonomy" id="2518605"/>
    <lineage>
        <taxon>Bacteria</taxon>
        <taxon>Pseudomonadati</taxon>
        <taxon>Bacteroidota</taxon>
        <taxon>Bacteroidia</taxon>
        <taxon>Bacteroidales</taxon>
        <taxon>Prevotellaceae</taxon>
        <taxon>Segatella</taxon>
    </lineage>
</organism>
<dbReference type="EMBL" id="SGVY01000027">
    <property type="protein sequence ID" value="TFH79234.1"/>
    <property type="molecule type" value="Genomic_DNA"/>
</dbReference>
<dbReference type="Proteomes" id="UP000297872">
    <property type="component" value="Unassembled WGS sequence"/>
</dbReference>
<reference evidence="1 2" key="1">
    <citation type="submission" date="2019-02" db="EMBL/GenBank/DDBJ databases">
        <title>Draft Genome Sequence of the Prevotella sp. BCRC 81118, Isolated from Human Feces.</title>
        <authorList>
            <person name="Huang C.-H."/>
        </authorList>
    </citation>
    <scope>NUCLEOTIDE SEQUENCE [LARGE SCALE GENOMIC DNA]</scope>
    <source>
        <strain evidence="1 2">BCRC 81118</strain>
    </source>
</reference>
<dbReference type="OrthoDB" id="9802901at2"/>